<dbReference type="Pfam" id="PF13830">
    <property type="entry name" value="DUF4192"/>
    <property type="match status" value="1"/>
</dbReference>
<gene>
    <name evidence="2" type="ORF">FHS13_000959</name>
</gene>
<dbReference type="AlphaFoldDB" id="A0A841ILX0"/>
<dbReference type="EMBL" id="JACHJO010000003">
    <property type="protein sequence ID" value="MBB6119024.1"/>
    <property type="molecule type" value="Genomic_DNA"/>
</dbReference>
<accession>A0A841ILX0</accession>
<reference evidence="2 3" key="1">
    <citation type="submission" date="2020-08" db="EMBL/GenBank/DDBJ databases">
        <title>Genomic Encyclopedia of Type Strains, Phase III (KMG-III): the genomes of soil and plant-associated and newly described type strains.</title>
        <authorList>
            <person name="Whitman W."/>
        </authorList>
    </citation>
    <scope>NUCLEOTIDE SEQUENCE [LARGE SCALE GENOMIC DNA]</scope>
    <source>
        <strain evidence="2 3">CECT 8712</strain>
    </source>
</reference>
<name>A0A841ILX0_9ACTN</name>
<dbReference type="RefSeq" id="WP_184288119.1">
    <property type="nucleotide sequence ID" value="NZ_JACHJO010000003.1"/>
</dbReference>
<sequence length="404" mass="43181">MHFDQERSPGPSDPDPSPRASEALPELPRGCPRPADGASADRPPSGGAPSRVPPPRRSAAPPARLKLRNPTDIIATMPYLVGEPPDPGIVVLAIRGEGIHTAYCGALDSRYRDVDPVRRARPLLQQVVADGCAGVLVVAYGPALQVTPYVDAVRTAALECGVTVVDALRVTEGRYWSYTCPIPSCCPAEGTVVNVDSSPVPADAVLSGIAPVPSFKDTVADLERVRGILEPLRGPARAEQDAASEEAVSLAGRMLAEGREQVLIRRGLAAVRRAVEEEGRGRGLTGPEELAWLGVHLTRIRVRDAAWADITEHSASVHQELWARLTRHLPEHQRAAPASLLAVAAWQQHDNTLAAAAVGVALAADPEYSMARLMGRALAWGLPVERWREFAPQRPGEHGGDPQE</sequence>
<keyword evidence="3" id="KW-1185">Reference proteome</keyword>
<dbReference type="Proteomes" id="UP000536604">
    <property type="component" value="Unassembled WGS sequence"/>
</dbReference>
<dbReference type="InterPro" id="IPR025447">
    <property type="entry name" value="DUF4192"/>
</dbReference>
<evidence type="ECO:0000313" key="3">
    <source>
        <dbReference type="Proteomes" id="UP000536604"/>
    </source>
</evidence>
<feature type="region of interest" description="Disordered" evidence="1">
    <location>
        <begin position="1"/>
        <end position="67"/>
    </location>
</feature>
<evidence type="ECO:0000256" key="1">
    <source>
        <dbReference type="SAM" id="MobiDB-lite"/>
    </source>
</evidence>
<organism evidence="2 3">
    <name type="scientific">Nocardiopsis algeriensis</name>
    <dbReference type="NCBI Taxonomy" id="1478215"/>
    <lineage>
        <taxon>Bacteria</taxon>
        <taxon>Bacillati</taxon>
        <taxon>Actinomycetota</taxon>
        <taxon>Actinomycetes</taxon>
        <taxon>Streptosporangiales</taxon>
        <taxon>Nocardiopsidaceae</taxon>
        <taxon>Nocardiopsis</taxon>
    </lineage>
</organism>
<evidence type="ECO:0000313" key="2">
    <source>
        <dbReference type="EMBL" id="MBB6119024.1"/>
    </source>
</evidence>
<evidence type="ECO:0008006" key="4">
    <source>
        <dbReference type="Google" id="ProtNLM"/>
    </source>
</evidence>
<protein>
    <recommendedName>
        <fullName evidence="4">DUF4192 domain-containing protein</fullName>
    </recommendedName>
</protein>
<proteinExistence type="predicted"/>
<comment type="caution">
    <text evidence="2">The sequence shown here is derived from an EMBL/GenBank/DDBJ whole genome shotgun (WGS) entry which is preliminary data.</text>
</comment>